<protein>
    <submittedName>
        <fullName evidence="3">Stage III sporulation protein AF</fullName>
    </submittedName>
</protein>
<evidence type="ECO:0000256" key="1">
    <source>
        <dbReference type="SAM" id="MobiDB-lite"/>
    </source>
</evidence>
<keyword evidence="2" id="KW-0472">Membrane</keyword>
<name>A0ABT4DN72_9BACL</name>
<organism evidence="3 4">
    <name type="scientific">Paenibacillus apiarius</name>
    <dbReference type="NCBI Taxonomy" id="46240"/>
    <lineage>
        <taxon>Bacteria</taxon>
        <taxon>Bacillati</taxon>
        <taxon>Bacillota</taxon>
        <taxon>Bacilli</taxon>
        <taxon>Bacillales</taxon>
        <taxon>Paenibacillaceae</taxon>
        <taxon>Paenibacillus</taxon>
    </lineage>
</organism>
<sequence length="278" mass="30549">MSWLGQWLKEIIMIILLATFIDLLLPNRTMQRYVKLMLSLIILLTLLSPVLKLFDAKVTDELAEQWNAMLSSGTQAAGSDRTSLANIQQQGEQLARERQADALRLAALEIGSRMKEQLGAALRSADEPDSEPDTLRALHAEVTDVDVVLARDSKKGQPVIERITVLMKETAHMPSSPSAGAAPESRETLPPSPIEPIENVRRVEKVHIDATQRDGSDSSSIAASAPDVPASATAPHQQAGFGIEQRTIRELTSSWLVSPEQISIQWTDKGQTNFKKRS</sequence>
<dbReference type="InterPro" id="IPR014245">
    <property type="entry name" value="Spore_III_AF"/>
</dbReference>
<feature type="transmembrane region" description="Helical" evidence="2">
    <location>
        <begin position="6"/>
        <end position="25"/>
    </location>
</feature>
<dbReference type="Pfam" id="PF09581">
    <property type="entry name" value="Spore_III_AF"/>
    <property type="match status" value="1"/>
</dbReference>
<dbReference type="RefSeq" id="WP_087433743.1">
    <property type="nucleotide sequence ID" value="NZ_JAMDLV010000066.1"/>
</dbReference>
<feature type="compositionally biased region" description="Low complexity" evidence="1">
    <location>
        <begin position="217"/>
        <end position="235"/>
    </location>
</feature>
<keyword evidence="4" id="KW-1185">Reference proteome</keyword>
<reference evidence="3 4" key="1">
    <citation type="submission" date="2022-05" db="EMBL/GenBank/DDBJ databases">
        <title>Genome Sequencing of Bee-Associated Microbes.</title>
        <authorList>
            <person name="Dunlap C."/>
        </authorList>
    </citation>
    <scope>NUCLEOTIDE SEQUENCE [LARGE SCALE GENOMIC DNA]</scope>
    <source>
        <strain evidence="3 4">NRRL NRS-1438</strain>
    </source>
</reference>
<comment type="caution">
    <text evidence="3">The sequence shown here is derived from an EMBL/GenBank/DDBJ whole genome shotgun (WGS) entry which is preliminary data.</text>
</comment>
<evidence type="ECO:0000313" key="3">
    <source>
        <dbReference type="EMBL" id="MCY9518807.1"/>
    </source>
</evidence>
<proteinExistence type="predicted"/>
<evidence type="ECO:0000256" key="2">
    <source>
        <dbReference type="SAM" id="Phobius"/>
    </source>
</evidence>
<feature type="region of interest" description="Disordered" evidence="1">
    <location>
        <begin position="171"/>
        <end position="194"/>
    </location>
</feature>
<keyword evidence="2" id="KW-0812">Transmembrane</keyword>
<evidence type="ECO:0000313" key="4">
    <source>
        <dbReference type="Proteomes" id="UP001207626"/>
    </source>
</evidence>
<accession>A0ABT4DN72</accession>
<dbReference type="Proteomes" id="UP001207626">
    <property type="component" value="Unassembled WGS sequence"/>
</dbReference>
<feature type="region of interest" description="Disordered" evidence="1">
    <location>
        <begin position="210"/>
        <end position="243"/>
    </location>
</feature>
<keyword evidence="2" id="KW-1133">Transmembrane helix</keyword>
<dbReference type="EMBL" id="JAMDLW010000002">
    <property type="protein sequence ID" value="MCY9518807.1"/>
    <property type="molecule type" value="Genomic_DNA"/>
</dbReference>
<feature type="compositionally biased region" description="Low complexity" evidence="1">
    <location>
        <begin position="174"/>
        <end position="183"/>
    </location>
</feature>
<feature type="transmembrane region" description="Helical" evidence="2">
    <location>
        <begin position="37"/>
        <end position="54"/>
    </location>
</feature>
<dbReference type="NCBIfam" id="TIGR02896">
    <property type="entry name" value="spore_III_AF"/>
    <property type="match status" value="1"/>
</dbReference>
<gene>
    <name evidence="3" type="primary">spoIIIAF</name>
    <name evidence="3" type="ORF">M5X09_03820</name>
</gene>